<evidence type="ECO:0000256" key="6">
    <source>
        <dbReference type="ARBA" id="ARBA00048493"/>
    </source>
</evidence>
<dbReference type="InterPro" id="IPR029044">
    <property type="entry name" value="Nucleotide-diphossugar_trans"/>
</dbReference>
<reference evidence="7 8" key="1">
    <citation type="journal article" date="2018" name="MBio">
        <title>Comparative Genomics Reveals the Core Gene Toolbox for the Fungus-Insect Symbiosis.</title>
        <authorList>
            <person name="Wang Y."/>
            <person name="Stata M."/>
            <person name="Wang W."/>
            <person name="Stajich J.E."/>
            <person name="White M.M."/>
            <person name="Moncalvo J.M."/>
        </authorList>
    </citation>
    <scope>NUCLEOTIDE SEQUENCE [LARGE SCALE GENOMIC DNA]</scope>
    <source>
        <strain evidence="7 8">SWE-8-4</strain>
    </source>
</reference>
<dbReference type="STRING" id="133385.A0A2T9YEG9"/>
<evidence type="ECO:0000256" key="2">
    <source>
        <dbReference type="ARBA" id="ARBA00010401"/>
    </source>
</evidence>
<dbReference type="GO" id="GO:0006048">
    <property type="term" value="P:UDP-N-acetylglucosamine biosynthetic process"/>
    <property type="evidence" value="ECO:0007669"/>
    <property type="project" value="TreeGrafter"/>
</dbReference>
<comment type="similarity">
    <text evidence="2">Belongs to the UDPGP type 1 family.</text>
</comment>
<evidence type="ECO:0000313" key="7">
    <source>
        <dbReference type="EMBL" id="PVU90738.1"/>
    </source>
</evidence>
<keyword evidence="8" id="KW-1185">Reference proteome</keyword>
<dbReference type="InterPro" id="IPR002618">
    <property type="entry name" value="UDPGP_fam"/>
</dbReference>
<evidence type="ECO:0000256" key="5">
    <source>
        <dbReference type="ARBA" id="ARBA00022695"/>
    </source>
</evidence>
<dbReference type="CDD" id="cd04193">
    <property type="entry name" value="UDPGlcNAc_PPase"/>
    <property type="match status" value="1"/>
</dbReference>
<keyword evidence="5" id="KW-0548">Nucleotidyltransferase</keyword>
<dbReference type="Proteomes" id="UP000245383">
    <property type="component" value="Unassembled WGS sequence"/>
</dbReference>
<gene>
    <name evidence="7" type="ORF">BB561_004740</name>
</gene>
<comment type="caution">
    <text evidence="7">The sequence shown here is derived from an EMBL/GenBank/DDBJ whole genome shotgun (WGS) entry which is preliminary data.</text>
</comment>
<dbReference type="Gene3D" id="3.90.550.10">
    <property type="entry name" value="Spore Coat Polysaccharide Biosynthesis Protein SpsA, Chain A"/>
    <property type="match status" value="1"/>
</dbReference>
<evidence type="ECO:0000256" key="1">
    <source>
        <dbReference type="ARBA" id="ARBA00005208"/>
    </source>
</evidence>
<keyword evidence="4" id="KW-0808">Transferase</keyword>
<name>A0A2T9YEG9_9FUNG</name>
<organism evidence="7 8">
    <name type="scientific">Smittium simulii</name>
    <dbReference type="NCBI Taxonomy" id="133385"/>
    <lineage>
        <taxon>Eukaryota</taxon>
        <taxon>Fungi</taxon>
        <taxon>Fungi incertae sedis</taxon>
        <taxon>Zoopagomycota</taxon>
        <taxon>Kickxellomycotina</taxon>
        <taxon>Harpellomycetes</taxon>
        <taxon>Harpellales</taxon>
        <taxon>Legeriomycetaceae</taxon>
        <taxon>Smittium</taxon>
    </lineage>
</organism>
<dbReference type="PANTHER" id="PTHR11952:SF2">
    <property type="entry name" value="LD24639P"/>
    <property type="match status" value="1"/>
</dbReference>
<dbReference type="GO" id="GO:0003977">
    <property type="term" value="F:UDP-N-acetylglucosamine diphosphorylase activity"/>
    <property type="evidence" value="ECO:0007669"/>
    <property type="project" value="UniProtKB-EC"/>
</dbReference>
<dbReference type="InterPro" id="IPR039741">
    <property type="entry name" value="UDP-sugar_pyrophosphorylase"/>
</dbReference>
<comment type="pathway">
    <text evidence="1">Nucleotide-sugar biosynthesis; UDP-N-acetyl-alpha-D-glucosamine biosynthesis; UDP-N-acetyl-alpha-D-glucosamine from N-acetyl-alpha-D-glucosamine 1-phosphate: step 1/1.</text>
</comment>
<evidence type="ECO:0000313" key="8">
    <source>
        <dbReference type="Proteomes" id="UP000245383"/>
    </source>
</evidence>
<accession>A0A2T9YEG9</accession>
<dbReference type="OrthoDB" id="532420at2759"/>
<sequence length="481" mass="53408">MVPEGKLSTLRSIYTAAGQGHIFNRIESLSQPELDAFIETIEAIDIENVVANFNLAVKRSDSAAVVNKISPLDQSEVASEVKDNPETVQSWYNEGLKKVADNQVAAIVMAGGQGTRLGSSRPKGCYDVDLPSKKSLFNIQADRILGLQKVAAQYANKDPALVKIFWLVMVSDATREDTIEYFKSMHFFGLDESQISFFEQGSVPSFTFDGKLIMNGIGDLALSPDGNGGIYKGLLTSKVYTELKTRNIQYFHVYSVDNILVRVADPWLIGYSALKNAEFGALALAKQSWDEKVGVICRSNGNYKVVEYSEIPEDLAKQTRPDGSLYYNAANICNHFFTMDFLERSKTFDSKLPFHIAIKKIKNFDYDKNELISPDEPNGIKLERFIFDVLQFCTKISILDVCRLKVFSPLKNAPGTGADCPETSRADLVALHVKFAEDAGATIEGDARSNFEISHSISYFGEGLESLKGRLFLEKTVLQQI</sequence>
<dbReference type="SUPFAM" id="SSF53448">
    <property type="entry name" value="Nucleotide-diphospho-sugar transferases"/>
    <property type="match status" value="1"/>
</dbReference>
<dbReference type="EC" id="2.7.7.23" evidence="3"/>
<protein>
    <recommendedName>
        <fullName evidence="3">UDP-N-acetylglucosamine diphosphorylase</fullName>
        <ecNumber evidence="3">2.7.7.23</ecNumber>
    </recommendedName>
</protein>
<dbReference type="EMBL" id="MBFR01000240">
    <property type="protein sequence ID" value="PVU90738.1"/>
    <property type="molecule type" value="Genomic_DNA"/>
</dbReference>
<evidence type="ECO:0000256" key="3">
    <source>
        <dbReference type="ARBA" id="ARBA00012457"/>
    </source>
</evidence>
<evidence type="ECO:0000256" key="4">
    <source>
        <dbReference type="ARBA" id="ARBA00022679"/>
    </source>
</evidence>
<comment type="catalytic activity">
    <reaction evidence="6">
        <text>N-acetyl-alpha-D-glucosamine 1-phosphate + UTP + H(+) = UDP-N-acetyl-alpha-D-glucosamine + diphosphate</text>
        <dbReference type="Rhea" id="RHEA:13509"/>
        <dbReference type="ChEBI" id="CHEBI:15378"/>
        <dbReference type="ChEBI" id="CHEBI:33019"/>
        <dbReference type="ChEBI" id="CHEBI:46398"/>
        <dbReference type="ChEBI" id="CHEBI:57705"/>
        <dbReference type="ChEBI" id="CHEBI:57776"/>
        <dbReference type="EC" id="2.7.7.23"/>
    </reaction>
</comment>
<dbReference type="AlphaFoldDB" id="A0A2T9YEG9"/>
<dbReference type="Pfam" id="PF01704">
    <property type="entry name" value="UDPGP"/>
    <property type="match status" value="1"/>
</dbReference>
<proteinExistence type="inferred from homology"/>
<dbReference type="PANTHER" id="PTHR11952">
    <property type="entry name" value="UDP- GLUCOSE PYROPHOSPHORYLASE"/>
    <property type="match status" value="1"/>
</dbReference>